<protein>
    <submittedName>
        <fullName evidence="1">Uncharacterized protein</fullName>
    </submittedName>
</protein>
<dbReference type="OrthoDB" id="4360435at2759"/>
<accession>A0A1V6P4G5</accession>
<dbReference type="EMBL" id="MDYM01000001">
    <property type="protein sequence ID" value="OQD71875.1"/>
    <property type="molecule type" value="Genomic_DNA"/>
</dbReference>
<evidence type="ECO:0000313" key="2">
    <source>
        <dbReference type="Proteomes" id="UP000191408"/>
    </source>
</evidence>
<proteinExistence type="predicted"/>
<gene>
    <name evidence="1" type="ORF">PENPOL_c001G07719</name>
</gene>
<comment type="caution">
    <text evidence="1">The sequence shown here is derived from an EMBL/GenBank/DDBJ whole genome shotgun (WGS) entry which is preliminary data.</text>
</comment>
<dbReference type="Proteomes" id="UP000191408">
    <property type="component" value="Unassembled WGS sequence"/>
</dbReference>
<reference evidence="2" key="1">
    <citation type="journal article" date="2017" name="Nat. Microbiol.">
        <title>Global analysis of biosynthetic gene clusters reveals vast potential of secondary metabolite production in Penicillium species.</title>
        <authorList>
            <person name="Nielsen J.C."/>
            <person name="Grijseels S."/>
            <person name="Prigent S."/>
            <person name="Ji B."/>
            <person name="Dainat J."/>
            <person name="Nielsen K.F."/>
            <person name="Frisvad J.C."/>
            <person name="Workman M."/>
            <person name="Nielsen J."/>
        </authorList>
    </citation>
    <scope>NUCLEOTIDE SEQUENCE [LARGE SCALE GENOMIC DNA]</scope>
    <source>
        <strain evidence="2">IBT 4502</strain>
    </source>
</reference>
<sequence length="297" mass="34033">MPDILIINDNASFTSSDTFSTQHSIEQRHSLRRRNTVAKLTRRVSKRISQTILNVGVQEHALSEKNLKDLNDATESDSHNLCSPPHQLHQVRIDDPIHETIEEECPIFDVEAAREMRLHQSYATFCQNFTLSGPTNMSRKFDLSMGTEWAEEHTQSSHIDPTLKNNDISEFSGSHAYPEHITVHSRPRPSTIAFPISYPSTDLEDPPISHSATVENPSSGYPVTRTSKVEEDFNSISNYPQPSPRIITPTVWMEMKRNEREHKATRRQRLLGPFRSWLMTSRPSWGRRHEVVDNGLE</sequence>
<dbReference type="AlphaFoldDB" id="A0A1V6P4G5"/>
<evidence type="ECO:0000313" key="1">
    <source>
        <dbReference type="EMBL" id="OQD71875.1"/>
    </source>
</evidence>
<organism evidence="1 2">
    <name type="scientific">Penicillium polonicum</name>
    <dbReference type="NCBI Taxonomy" id="60169"/>
    <lineage>
        <taxon>Eukaryota</taxon>
        <taxon>Fungi</taxon>
        <taxon>Dikarya</taxon>
        <taxon>Ascomycota</taxon>
        <taxon>Pezizomycotina</taxon>
        <taxon>Eurotiomycetes</taxon>
        <taxon>Eurotiomycetidae</taxon>
        <taxon>Eurotiales</taxon>
        <taxon>Aspergillaceae</taxon>
        <taxon>Penicillium</taxon>
    </lineage>
</organism>
<name>A0A1V6P4G5_PENPO</name>
<keyword evidence="2" id="KW-1185">Reference proteome</keyword>